<organism evidence="1 2">
    <name type="scientific">Patella caerulea</name>
    <name type="common">Rayed Mediterranean limpet</name>
    <dbReference type="NCBI Taxonomy" id="87958"/>
    <lineage>
        <taxon>Eukaryota</taxon>
        <taxon>Metazoa</taxon>
        <taxon>Spiralia</taxon>
        <taxon>Lophotrochozoa</taxon>
        <taxon>Mollusca</taxon>
        <taxon>Gastropoda</taxon>
        <taxon>Patellogastropoda</taxon>
        <taxon>Patelloidea</taxon>
        <taxon>Patellidae</taxon>
        <taxon>Patella</taxon>
    </lineage>
</organism>
<protein>
    <submittedName>
        <fullName evidence="1">Uncharacterized protein</fullName>
    </submittedName>
</protein>
<proteinExistence type="predicted"/>
<name>A0AAN8K6A8_PATCE</name>
<keyword evidence="2" id="KW-1185">Reference proteome</keyword>
<evidence type="ECO:0000313" key="1">
    <source>
        <dbReference type="EMBL" id="KAK6190861.1"/>
    </source>
</evidence>
<dbReference type="EMBL" id="JAZGQO010000002">
    <property type="protein sequence ID" value="KAK6190861.1"/>
    <property type="molecule type" value="Genomic_DNA"/>
</dbReference>
<evidence type="ECO:0000313" key="2">
    <source>
        <dbReference type="Proteomes" id="UP001347796"/>
    </source>
</evidence>
<reference evidence="1 2" key="1">
    <citation type="submission" date="2024-01" db="EMBL/GenBank/DDBJ databases">
        <title>The genome of the rayed Mediterranean limpet Patella caerulea (Linnaeus, 1758).</title>
        <authorList>
            <person name="Anh-Thu Weber A."/>
            <person name="Halstead-Nussloch G."/>
        </authorList>
    </citation>
    <scope>NUCLEOTIDE SEQUENCE [LARGE SCALE GENOMIC DNA]</scope>
    <source>
        <strain evidence="1">AATW-2023a</strain>
        <tissue evidence="1">Whole specimen</tissue>
    </source>
</reference>
<dbReference type="Pfam" id="PF16065">
    <property type="entry name" value="DUF4807"/>
    <property type="match status" value="1"/>
</dbReference>
<dbReference type="AlphaFoldDB" id="A0AAN8K6A8"/>
<dbReference type="PANTHER" id="PTHR36693:SF1">
    <property type="entry name" value="GH02722P"/>
    <property type="match status" value="1"/>
</dbReference>
<gene>
    <name evidence="1" type="ORF">SNE40_002636</name>
</gene>
<dbReference type="PANTHER" id="PTHR36693">
    <property type="entry name" value="GH02722P"/>
    <property type="match status" value="1"/>
</dbReference>
<dbReference type="Proteomes" id="UP001347796">
    <property type="component" value="Unassembled WGS sequence"/>
</dbReference>
<comment type="caution">
    <text evidence="1">The sequence shown here is derived from an EMBL/GenBank/DDBJ whole genome shotgun (WGS) entry which is preliminary data.</text>
</comment>
<sequence length="326" mass="37766">MAEIIISFRSVNQMYDCLIYTKELSNVTFDCSVKVIFNFEHFEMDGKSSCDSCQIATKRVKNSLITNHVHCENNADNDLDVTHNAKVAKGLLSVISNNQNRTFEDDTAVFLCVNPNKKCVLLMDAHLACCVAQYVKKNRIFRHRFLKYVKRNFGYLCETNSTHWNTKLLECGYLNVPYSIDIVSVWPKQKINIMWCQRIQHLVAKRCQLEESMAWLSTLGGGYSSLGDYFSHCAEKAGQISIRQLKLAMEMSDPVMASKCRVFWAQSLLQQGYLHLCKRIVWKEYQYAKTNGTRDTRLENMCISVWNRLKYLLKLNKSKKKQKKGL</sequence>
<accession>A0AAN8K6A8</accession>
<dbReference type="InterPro" id="IPR032072">
    <property type="entry name" value="DUF4807"/>
</dbReference>